<dbReference type="STRING" id="1544416.Cocul_01287"/>
<evidence type="ECO:0000313" key="1">
    <source>
        <dbReference type="EMBL" id="KQB84485.1"/>
    </source>
</evidence>
<dbReference type="Proteomes" id="UP000050517">
    <property type="component" value="Unassembled WGS sequence"/>
</dbReference>
<accession>A0A0Q0Z4U9</accession>
<comment type="caution">
    <text evidence="1">The sequence shown here is derived from an EMBL/GenBank/DDBJ whole genome shotgun (WGS) entry which is preliminary data.</text>
</comment>
<gene>
    <name evidence="1" type="ORF">Cocul_01287</name>
</gene>
<evidence type="ECO:0000313" key="2">
    <source>
        <dbReference type="Proteomes" id="UP000050517"/>
    </source>
</evidence>
<name>A0A0Q0Z4U9_9CORY</name>
<reference evidence="1 2" key="1">
    <citation type="submission" date="2015-10" db="EMBL/GenBank/DDBJ databases">
        <title>Corynebacteirum lowii and Corynebacterium oculi species nova, derived from human clinical disease and and emended description of Corynebacterium mastiditis.</title>
        <authorList>
            <person name="Bernard K."/>
            <person name="Pacheco A.L."/>
            <person name="Mcdougall C."/>
            <person name="Burtx T."/>
            <person name="Weibe D."/>
            <person name="Tyler S."/>
            <person name="Olson A.B."/>
            <person name="Cnockaert M."/>
            <person name="Eguchi H."/>
            <person name="Kuwahara T."/>
            <person name="Nakayama-Imaohji H."/>
            <person name="Boudewijins M."/>
            <person name="Van Hoecke F."/>
            <person name="Bernier A.-M."/>
            <person name="Vandamme P."/>
        </authorList>
    </citation>
    <scope>NUCLEOTIDE SEQUENCE [LARGE SCALE GENOMIC DNA]</scope>
    <source>
        <strain evidence="1 2">NML 130210</strain>
    </source>
</reference>
<sequence>MFVYTDEQLMDMADRYSNGIPPEEYSGNGIFGPAAWVLDVFTFEELSYLANYMHGVGVEDAGQYKECGGMVEKRDHSRARNLTSEEIARKLRDHAAAEGVTELQIIQAALEAYLADREVRVHKS</sequence>
<organism evidence="1 2">
    <name type="scientific">Corynebacterium oculi</name>
    <dbReference type="NCBI Taxonomy" id="1544416"/>
    <lineage>
        <taxon>Bacteria</taxon>
        <taxon>Bacillati</taxon>
        <taxon>Actinomycetota</taxon>
        <taxon>Actinomycetes</taxon>
        <taxon>Mycobacteriales</taxon>
        <taxon>Corynebacteriaceae</taxon>
        <taxon>Corynebacterium</taxon>
    </lineage>
</organism>
<proteinExistence type="predicted"/>
<dbReference type="EMBL" id="LKST01000002">
    <property type="protein sequence ID" value="KQB84485.1"/>
    <property type="molecule type" value="Genomic_DNA"/>
</dbReference>
<protein>
    <submittedName>
        <fullName evidence="1">Uncharacterized protein</fullName>
    </submittedName>
</protein>
<keyword evidence="2" id="KW-1185">Reference proteome</keyword>
<dbReference type="AlphaFoldDB" id="A0A0Q0Z4U9"/>